<feature type="non-terminal residue" evidence="1">
    <location>
        <position position="49"/>
    </location>
</feature>
<evidence type="ECO:0000313" key="1">
    <source>
        <dbReference type="EMBL" id="GAG89367.1"/>
    </source>
</evidence>
<accession>X1C7S7</accession>
<sequence>MIIKKFADLIKKKMREKKIMKSFNVDYRNYGHWDIYQNQGRIFTIRGGP</sequence>
<name>X1C7S7_9ZZZZ</name>
<proteinExistence type="predicted"/>
<organism evidence="1">
    <name type="scientific">marine sediment metagenome</name>
    <dbReference type="NCBI Taxonomy" id="412755"/>
    <lineage>
        <taxon>unclassified sequences</taxon>
        <taxon>metagenomes</taxon>
        <taxon>ecological metagenomes</taxon>
    </lineage>
</organism>
<dbReference type="EMBL" id="BART01010540">
    <property type="protein sequence ID" value="GAG89367.1"/>
    <property type="molecule type" value="Genomic_DNA"/>
</dbReference>
<protein>
    <submittedName>
        <fullName evidence="1">Uncharacterized protein</fullName>
    </submittedName>
</protein>
<comment type="caution">
    <text evidence="1">The sequence shown here is derived from an EMBL/GenBank/DDBJ whole genome shotgun (WGS) entry which is preliminary data.</text>
</comment>
<dbReference type="AlphaFoldDB" id="X1C7S7"/>
<reference evidence="1" key="1">
    <citation type="journal article" date="2014" name="Front. Microbiol.">
        <title>High frequency of phylogenetically diverse reductive dehalogenase-homologous genes in deep subseafloor sedimentary metagenomes.</title>
        <authorList>
            <person name="Kawai M."/>
            <person name="Futagami T."/>
            <person name="Toyoda A."/>
            <person name="Takaki Y."/>
            <person name="Nishi S."/>
            <person name="Hori S."/>
            <person name="Arai W."/>
            <person name="Tsubouchi T."/>
            <person name="Morono Y."/>
            <person name="Uchiyama I."/>
            <person name="Ito T."/>
            <person name="Fujiyama A."/>
            <person name="Inagaki F."/>
            <person name="Takami H."/>
        </authorList>
    </citation>
    <scope>NUCLEOTIDE SEQUENCE</scope>
    <source>
        <strain evidence="1">Expedition CK06-06</strain>
    </source>
</reference>
<gene>
    <name evidence="1" type="ORF">S01H4_22869</name>
</gene>